<dbReference type="Gene3D" id="1.50.10.130">
    <property type="entry name" value="Terpene synthase, N-terminal domain"/>
    <property type="match status" value="1"/>
</dbReference>
<reference evidence="7" key="2">
    <citation type="submission" date="2019-07" db="EMBL/GenBank/DDBJ databases">
        <authorList>
            <person name="Seetharam A."/>
            <person name="Woodhouse M."/>
            <person name="Cannon E."/>
        </authorList>
    </citation>
    <scope>NUCLEOTIDE SEQUENCE [LARGE SCALE GENOMIC DNA]</scope>
    <source>
        <strain evidence="7">cv. B73</strain>
    </source>
</reference>
<proteinExistence type="predicted"/>
<dbReference type="GO" id="GO:0000287">
    <property type="term" value="F:magnesium ion binding"/>
    <property type="evidence" value="ECO:0007669"/>
    <property type="project" value="InterPro"/>
</dbReference>
<dbReference type="Gene3D" id="1.10.600.10">
    <property type="entry name" value="Farnesyl Diphosphate Synthase"/>
    <property type="match status" value="2"/>
</dbReference>
<name>A0A804PDV5_MAIZE</name>
<dbReference type="SUPFAM" id="SSF48576">
    <property type="entry name" value="Terpenoid synthases"/>
    <property type="match status" value="1"/>
</dbReference>
<keyword evidence="4" id="KW-0456">Lyase</keyword>
<protein>
    <submittedName>
        <fullName evidence="7">Uncharacterized protein</fullName>
    </submittedName>
</protein>
<organism evidence="7 8">
    <name type="scientific">Zea mays</name>
    <name type="common">Maize</name>
    <dbReference type="NCBI Taxonomy" id="4577"/>
    <lineage>
        <taxon>Eukaryota</taxon>
        <taxon>Viridiplantae</taxon>
        <taxon>Streptophyta</taxon>
        <taxon>Embryophyta</taxon>
        <taxon>Tracheophyta</taxon>
        <taxon>Spermatophyta</taxon>
        <taxon>Magnoliopsida</taxon>
        <taxon>Liliopsida</taxon>
        <taxon>Poales</taxon>
        <taxon>Poaceae</taxon>
        <taxon>PACMAD clade</taxon>
        <taxon>Panicoideae</taxon>
        <taxon>Andropogonodae</taxon>
        <taxon>Andropogoneae</taxon>
        <taxon>Tripsacinae</taxon>
        <taxon>Zea</taxon>
    </lineage>
</organism>
<dbReference type="GO" id="GO:0010333">
    <property type="term" value="F:terpene synthase activity"/>
    <property type="evidence" value="ECO:0007669"/>
    <property type="project" value="InterPro"/>
</dbReference>
<dbReference type="PANTHER" id="PTHR31225:SF0">
    <property type="entry name" value="S-(+)-LINALOOL SYNTHASE, CHLOROPLASTIC"/>
    <property type="match status" value="1"/>
</dbReference>
<dbReference type="EnsemblPlants" id="Zm00001eb230440_T002">
    <property type="protein sequence ID" value="Zm00001eb230440_P002"/>
    <property type="gene ID" value="Zm00001eb230440"/>
</dbReference>
<dbReference type="InterPro" id="IPR005630">
    <property type="entry name" value="Terpene_synthase_metal-bd"/>
</dbReference>
<evidence type="ECO:0000259" key="5">
    <source>
        <dbReference type="Pfam" id="PF01397"/>
    </source>
</evidence>
<keyword evidence="2" id="KW-0479">Metal-binding</keyword>
<dbReference type="InterPro" id="IPR036965">
    <property type="entry name" value="Terpene_synth_N_sf"/>
</dbReference>
<dbReference type="GO" id="GO:0016114">
    <property type="term" value="P:terpenoid biosynthetic process"/>
    <property type="evidence" value="ECO:0007669"/>
    <property type="project" value="InterPro"/>
</dbReference>
<dbReference type="Pfam" id="PF03936">
    <property type="entry name" value="Terpene_synth_C"/>
    <property type="match status" value="1"/>
</dbReference>
<evidence type="ECO:0000256" key="3">
    <source>
        <dbReference type="ARBA" id="ARBA00022842"/>
    </source>
</evidence>
<keyword evidence="3" id="KW-0460">Magnesium</keyword>
<dbReference type="Pfam" id="PF01397">
    <property type="entry name" value="Terpene_synth"/>
    <property type="match status" value="1"/>
</dbReference>
<evidence type="ECO:0000256" key="1">
    <source>
        <dbReference type="ARBA" id="ARBA00001946"/>
    </source>
</evidence>
<accession>A0A804PDV5</accession>
<dbReference type="Proteomes" id="UP000007305">
    <property type="component" value="Chromosome 5"/>
</dbReference>
<evidence type="ECO:0000256" key="4">
    <source>
        <dbReference type="ARBA" id="ARBA00023239"/>
    </source>
</evidence>
<evidence type="ECO:0000313" key="7">
    <source>
        <dbReference type="EnsemblPlants" id="Zm00001eb230440_P002"/>
    </source>
</evidence>
<dbReference type="AlphaFoldDB" id="A0A804PDV5"/>
<reference evidence="8" key="1">
    <citation type="journal article" date="2009" name="Science">
        <title>The B73 maize genome: complexity, diversity, and dynamics.</title>
        <authorList>
            <person name="Schnable P.S."/>
            <person name="Ware D."/>
            <person name="Fulton R.S."/>
            <person name="Stein J.C."/>
            <person name="Wei F."/>
            <person name="Pasternak S."/>
            <person name="Liang C."/>
            <person name="Zhang J."/>
            <person name="Fulton L."/>
            <person name="Graves T.A."/>
            <person name="Minx P."/>
            <person name="Reily A.D."/>
            <person name="Courtney L."/>
            <person name="Kruchowski S.S."/>
            <person name="Tomlinson C."/>
            <person name="Strong C."/>
            <person name="Delehaunty K."/>
            <person name="Fronick C."/>
            <person name="Courtney B."/>
            <person name="Rock S.M."/>
            <person name="Belter E."/>
            <person name="Du F."/>
            <person name="Kim K."/>
            <person name="Abbott R.M."/>
            <person name="Cotton M."/>
            <person name="Levy A."/>
            <person name="Marchetto P."/>
            <person name="Ochoa K."/>
            <person name="Jackson S.M."/>
            <person name="Gillam B."/>
            <person name="Chen W."/>
            <person name="Yan L."/>
            <person name="Higginbotham J."/>
            <person name="Cardenas M."/>
            <person name="Waligorski J."/>
            <person name="Applebaum E."/>
            <person name="Phelps L."/>
            <person name="Falcone J."/>
            <person name="Kanchi K."/>
            <person name="Thane T."/>
            <person name="Scimone A."/>
            <person name="Thane N."/>
            <person name="Henke J."/>
            <person name="Wang T."/>
            <person name="Ruppert J."/>
            <person name="Shah N."/>
            <person name="Rotter K."/>
            <person name="Hodges J."/>
            <person name="Ingenthron E."/>
            <person name="Cordes M."/>
            <person name="Kohlberg S."/>
            <person name="Sgro J."/>
            <person name="Delgado B."/>
            <person name="Mead K."/>
            <person name="Chinwalla A."/>
            <person name="Leonard S."/>
            <person name="Crouse K."/>
            <person name="Collura K."/>
            <person name="Kudrna D."/>
            <person name="Currie J."/>
            <person name="He R."/>
            <person name="Angelova A."/>
            <person name="Rajasekar S."/>
            <person name="Mueller T."/>
            <person name="Lomeli R."/>
            <person name="Scara G."/>
            <person name="Ko A."/>
            <person name="Delaney K."/>
            <person name="Wissotski M."/>
            <person name="Lopez G."/>
            <person name="Campos D."/>
            <person name="Braidotti M."/>
            <person name="Ashley E."/>
            <person name="Golser W."/>
            <person name="Kim H."/>
            <person name="Lee S."/>
            <person name="Lin J."/>
            <person name="Dujmic Z."/>
            <person name="Kim W."/>
            <person name="Talag J."/>
            <person name="Zuccolo A."/>
            <person name="Fan C."/>
            <person name="Sebastian A."/>
            <person name="Kramer M."/>
            <person name="Spiegel L."/>
            <person name="Nascimento L."/>
            <person name="Zutavern T."/>
            <person name="Miller B."/>
            <person name="Ambroise C."/>
            <person name="Muller S."/>
            <person name="Spooner W."/>
            <person name="Narechania A."/>
            <person name="Ren L."/>
            <person name="Wei S."/>
            <person name="Kumari S."/>
            <person name="Faga B."/>
            <person name="Levy M.J."/>
            <person name="McMahan L."/>
            <person name="Van Buren P."/>
            <person name="Vaughn M.W."/>
            <person name="Ying K."/>
            <person name="Yeh C.-T."/>
            <person name="Emrich S.J."/>
            <person name="Jia Y."/>
            <person name="Kalyanaraman A."/>
            <person name="Hsia A.-P."/>
            <person name="Barbazuk W.B."/>
            <person name="Baucom R.S."/>
            <person name="Brutnell T.P."/>
            <person name="Carpita N.C."/>
            <person name="Chaparro C."/>
            <person name="Chia J.-M."/>
            <person name="Deragon J.-M."/>
            <person name="Estill J.C."/>
            <person name="Fu Y."/>
            <person name="Jeddeloh J.A."/>
            <person name="Han Y."/>
            <person name="Lee H."/>
            <person name="Li P."/>
            <person name="Lisch D.R."/>
            <person name="Liu S."/>
            <person name="Liu Z."/>
            <person name="Nagel D.H."/>
            <person name="McCann M.C."/>
            <person name="SanMiguel P."/>
            <person name="Myers A.M."/>
            <person name="Nettleton D."/>
            <person name="Nguyen J."/>
            <person name="Penning B.W."/>
            <person name="Ponnala L."/>
            <person name="Schneider K.L."/>
            <person name="Schwartz D.C."/>
            <person name="Sharma A."/>
            <person name="Soderlund C."/>
            <person name="Springer N.M."/>
            <person name="Sun Q."/>
            <person name="Wang H."/>
            <person name="Waterman M."/>
            <person name="Westerman R."/>
            <person name="Wolfgruber T.K."/>
            <person name="Yang L."/>
            <person name="Yu Y."/>
            <person name="Zhang L."/>
            <person name="Zhou S."/>
            <person name="Zhu Q."/>
            <person name="Bennetzen J.L."/>
            <person name="Dawe R.K."/>
            <person name="Jiang J."/>
            <person name="Jiang N."/>
            <person name="Presting G.G."/>
            <person name="Wessler S.R."/>
            <person name="Aluru S."/>
            <person name="Martienssen R.A."/>
            <person name="Clifton S.W."/>
            <person name="McCombie W.R."/>
            <person name="Wing R.A."/>
            <person name="Wilson R.K."/>
        </authorList>
    </citation>
    <scope>NUCLEOTIDE SEQUENCE [LARGE SCALE GENOMIC DNA]</scope>
    <source>
        <strain evidence="8">cv. B73</strain>
    </source>
</reference>
<reference evidence="7" key="3">
    <citation type="submission" date="2021-05" db="UniProtKB">
        <authorList>
            <consortium name="EnsemblPlants"/>
        </authorList>
    </citation>
    <scope>IDENTIFICATION</scope>
    <source>
        <strain evidence="7">cv. B73</strain>
    </source>
</reference>
<comment type="cofactor">
    <cofactor evidence="1">
        <name>Mg(2+)</name>
        <dbReference type="ChEBI" id="CHEBI:18420"/>
    </cofactor>
</comment>
<evidence type="ECO:0000313" key="8">
    <source>
        <dbReference type="Proteomes" id="UP000007305"/>
    </source>
</evidence>
<dbReference type="Gramene" id="Zm00001eb230440_T002">
    <property type="protein sequence ID" value="Zm00001eb230440_P002"/>
    <property type="gene ID" value="Zm00001eb230440"/>
</dbReference>
<dbReference type="InterPro" id="IPR008949">
    <property type="entry name" value="Isoprenoid_synthase_dom_sf"/>
</dbReference>
<feature type="domain" description="Terpene synthase N-terminal" evidence="5">
    <location>
        <begin position="65"/>
        <end position="210"/>
    </location>
</feature>
<dbReference type="InterPro" id="IPR050148">
    <property type="entry name" value="Terpene_synthase-like"/>
</dbReference>
<evidence type="ECO:0000259" key="6">
    <source>
        <dbReference type="Pfam" id="PF03936"/>
    </source>
</evidence>
<dbReference type="InterPro" id="IPR008930">
    <property type="entry name" value="Terpenoid_cyclase/PrenylTrfase"/>
</dbReference>
<dbReference type="InterPro" id="IPR001906">
    <property type="entry name" value="Terpene_synth_N"/>
</dbReference>
<dbReference type="PANTHER" id="PTHR31225">
    <property type="entry name" value="OS04G0344100 PROTEIN-RELATED"/>
    <property type="match status" value="1"/>
</dbReference>
<dbReference type="SUPFAM" id="SSF48239">
    <property type="entry name" value="Terpenoid cyclases/Protein prenyltransferases"/>
    <property type="match status" value="1"/>
</dbReference>
<feature type="domain" description="Terpene synthase metal-binding" evidence="6">
    <location>
        <begin position="253"/>
        <end position="485"/>
    </location>
</feature>
<sequence>MSAAPARVISSSSSSSFVEPLLLAAASSAAANSHHQVRQRGHLVRTLAASSSSNTLLRSDFDLQEGLTTDVKRMLRQRQKKSGGGREMLVTIDNLKRLCIDHFFEEEIEGAMATGACTRLLHSDDLFDATLAFRLLREAGHDVSAKEDVLRRFIDGVSGDFKLSLNNDVRGLLGLHDMSHLDVGGEEAALLHRAKEFSSSHLASAVRHHLRYLQSLPSSCRDAAVERLAVAEFQLNKSLHQREMREIKRWWMDLGLAEEIPVVRDQVMKWYMWSMAALQGSSFSRYRVYVVDDIFDLVGTLEELSAFTEAVKMWDTAAADSLPSCMRSCYKALHTVTNEIAEIAHKEHGSNPINRLRKAWVVLFDGFMVEARWLATDQVPTAEDYLRNGVVTSGVPLTFLHIFSMLGYDDPSTEEEEEAIIDHMPSIISCPAKILRLWDDMGSAEDEAQEGFDGSYRDFYLMENPSRSPGEAEAHMRGLIAREWVELNRECFCRRTFPSDIAQVCLNTARMVSVMYSYNKEQRLLVLEDYAAMMLVL</sequence>
<evidence type="ECO:0000256" key="2">
    <source>
        <dbReference type="ARBA" id="ARBA00022723"/>
    </source>
</evidence>
<keyword evidence="8" id="KW-1185">Reference proteome</keyword>